<sequence>MSEIIGTFELDHICNTFTTDENNMITNHTNWRGTAEGFGAVFGTLTFSPTHLSEMDEKLKGGEVRWTGNGFLEDGTSNAATGTGTWEKDESGHIWRTDTILEFNDGSKARSIGIIELATLKYSGTIYAID</sequence>
<organism evidence="1 2">
    <name type="scientific">OM182 bacterium BACL3 MAG-120619-bin3</name>
    <dbReference type="NCBI Taxonomy" id="1655593"/>
    <lineage>
        <taxon>Bacteria</taxon>
        <taxon>Pseudomonadati</taxon>
        <taxon>Pseudomonadota</taxon>
        <taxon>Gammaproteobacteria</taxon>
        <taxon>OMG group</taxon>
        <taxon>OM182 clade</taxon>
    </lineage>
</organism>
<accession>A0A0R2SSE9</accession>
<reference evidence="1 2" key="1">
    <citation type="submission" date="2015-10" db="EMBL/GenBank/DDBJ databases">
        <title>Metagenome-Assembled Genomes uncover a global brackish microbiome.</title>
        <authorList>
            <person name="Hugerth L.W."/>
            <person name="Larsson J."/>
            <person name="Alneberg J."/>
            <person name="Lindh M.V."/>
            <person name="Legrand C."/>
            <person name="Pinhassi J."/>
            <person name="Andersson A.F."/>
        </authorList>
    </citation>
    <scope>NUCLEOTIDE SEQUENCE [LARGE SCALE GENOMIC DNA]</scope>
    <source>
        <strain evidence="1">BACL22 MAG-120619-bin3</strain>
    </source>
</reference>
<dbReference type="Proteomes" id="UP000051242">
    <property type="component" value="Unassembled WGS sequence"/>
</dbReference>
<dbReference type="AlphaFoldDB" id="A0A0R2SSE9"/>
<evidence type="ECO:0000313" key="1">
    <source>
        <dbReference type="EMBL" id="KRO78191.1"/>
    </source>
</evidence>
<name>A0A0R2SSE9_9GAMM</name>
<evidence type="ECO:0000313" key="2">
    <source>
        <dbReference type="Proteomes" id="UP000051242"/>
    </source>
</evidence>
<protein>
    <submittedName>
        <fullName evidence="1">Uncharacterized protein</fullName>
    </submittedName>
</protein>
<comment type="caution">
    <text evidence="1">The sequence shown here is derived from an EMBL/GenBank/DDBJ whole genome shotgun (WGS) entry which is preliminary data.</text>
</comment>
<proteinExistence type="predicted"/>
<gene>
    <name evidence="1" type="ORF">ABR85_00960</name>
</gene>
<dbReference type="EMBL" id="LICD01000351">
    <property type="protein sequence ID" value="KRO78191.1"/>
    <property type="molecule type" value="Genomic_DNA"/>
</dbReference>